<evidence type="ECO:0000256" key="4">
    <source>
        <dbReference type="ARBA" id="ARBA00022806"/>
    </source>
</evidence>
<dbReference type="SUPFAM" id="SSF52540">
    <property type="entry name" value="P-loop containing nucleoside triphosphate hydrolases"/>
    <property type="match status" value="1"/>
</dbReference>
<keyword evidence="5" id="KW-0067">ATP-binding</keyword>
<feature type="domain" description="Helicase C-terminal" evidence="6">
    <location>
        <begin position="2"/>
        <end position="68"/>
    </location>
</feature>
<dbReference type="GO" id="GO:0005524">
    <property type="term" value="F:ATP binding"/>
    <property type="evidence" value="ECO:0007669"/>
    <property type="project" value="UniProtKB-KW"/>
</dbReference>
<dbReference type="InterPro" id="IPR027417">
    <property type="entry name" value="P-loop_NTPase"/>
</dbReference>
<dbReference type="GO" id="GO:0003723">
    <property type="term" value="F:RNA binding"/>
    <property type="evidence" value="ECO:0007669"/>
    <property type="project" value="TreeGrafter"/>
</dbReference>
<dbReference type="GO" id="GO:0016787">
    <property type="term" value="F:hydrolase activity"/>
    <property type="evidence" value="ECO:0007669"/>
    <property type="project" value="UniProtKB-KW"/>
</dbReference>
<proteinExistence type="predicted"/>
<dbReference type="EMBL" id="BARW01014067">
    <property type="protein sequence ID" value="GAI73211.1"/>
    <property type="molecule type" value="Genomic_DNA"/>
</dbReference>
<organism evidence="7">
    <name type="scientific">marine sediment metagenome</name>
    <dbReference type="NCBI Taxonomy" id="412755"/>
    <lineage>
        <taxon>unclassified sequences</taxon>
        <taxon>metagenomes</taxon>
        <taxon>ecological metagenomes</taxon>
    </lineage>
</organism>
<evidence type="ECO:0000256" key="1">
    <source>
        <dbReference type="ARBA" id="ARBA00012552"/>
    </source>
</evidence>
<dbReference type="PANTHER" id="PTHR47963:SF8">
    <property type="entry name" value="ATP-DEPENDENT RNA HELICASE DEAD"/>
    <property type="match status" value="1"/>
</dbReference>
<dbReference type="PANTHER" id="PTHR47963">
    <property type="entry name" value="DEAD-BOX ATP-DEPENDENT RNA HELICASE 47, MITOCHONDRIAL"/>
    <property type="match status" value="1"/>
</dbReference>
<dbReference type="InterPro" id="IPR001650">
    <property type="entry name" value="Helicase_C-like"/>
</dbReference>
<evidence type="ECO:0000259" key="6">
    <source>
        <dbReference type="Pfam" id="PF00271"/>
    </source>
</evidence>
<dbReference type="GO" id="GO:0003724">
    <property type="term" value="F:RNA helicase activity"/>
    <property type="evidence" value="ECO:0007669"/>
    <property type="project" value="UniProtKB-EC"/>
</dbReference>
<dbReference type="Pfam" id="PF00271">
    <property type="entry name" value="Helicase_C"/>
    <property type="match status" value="1"/>
</dbReference>
<dbReference type="EC" id="3.6.4.13" evidence="1"/>
<name>X1S211_9ZZZZ</name>
<evidence type="ECO:0000256" key="5">
    <source>
        <dbReference type="ARBA" id="ARBA00022840"/>
    </source>
</evidence>
<evidence type="ECO:0000313" key="7">
    <source>
        <dbReference type="EMBL" id="GAI73211.1"/>
    </source>
</evidence>
<gene>
    <name evidence="7" type="ORF">S12H4_25256</name>
</gene>
<protein>
    <recommendedName>
        <fullName evidence="1">RNA helicase</fullName>
        <ecNumber evidence="1">3.6.4.13</ecNumber>
    </recommendedName>
</protein>
<accession>X1S211</accession>
<keyword evidence="4" id="KW-0347">Helicase</keyword>
<keyword evidence="3" id="KW-0378">Hydrolase</keyword>
<sequence>DKFGALCRILDIEDHFYGLIFCRTRSDVGSLATRLMNRGYDAEAIHGDISQAQRERTLGKFRKQKVNIASVIIANFKNLHNLAVVFK</sequence>
<keyword evidence="2" id="KW-0547">Nucleotide-binding</keyword>
<evidence type="ECO:0000256" key="2">
    <source>
        <dbReference type="ARBA" id="ARBA00022741"/>
    </source>
</evidence>
<dbReference type="InterPro" id="IPR050547">
    <property type="entry name" value="DEAD_box_RNA_helicases"/>
</dbReference>
<dbReference type="AlphaFoldDB" id="X1S211"/>
<dbReference type="Gene3D" id="3.40.50.300">
    <property type="entry name" value="P-loop containing nucleotide triphosphate hydrolases"/>
    <property type="match status" value="1"/>
</dbReference>
<comment type="caution">
    <text evidence="7">The sequence shown here is derived from an EMBL/GenBank/DDBJ whole genome shotgun (WGS) entry which is preliminary data.</text>
</comment>
<evidence type="ECO:0000256" key="3">
    <source>
        <dbReference type="ARBA" id="ARBA00022801"/>
    </source>
</evidence>
<reference evidence="7" key="1">
    <citation type="journal article" date="2014" name="Front. Microbiol.">
        <title>High frequency of phylogenetically diverse reductive dehalogenase-homologous genes in deep subseafloor sedimentary metagenomes.</title>
        <authorList>
            <person name="Kawai M."/>
            <person name="Futagami T."/>
            <person name="Toyoda A."/>
            <person name="Takaki Y."/>
            <person name="Nishi S."/>
            <person name="Hori S."/>
            <person name="Arai W."/>
            <person name="Tsubouchi T."/>
            <person name="Morono Y."/>
            <person name="Uchiyama I."/>
            <person name="Ito T."/>
            <person name="Fujiyama A."/>
            <person name="Inagaki F."/>
            <person name="Takami H."/>
        </authorList>
    </citation>
    <scope>NUCLEOTIDE SEQUENCE</scope>
    <source>
        <strain evidence="7">Expedition CK06-06</strain>
    </source>
</reference>
<feature type="non-terminal residue" evidence="7">
    <location>
        <position position="1"/>
    </location>
</feature>